<dbReference type="Gene3D" id="3.80.10.10">
    <property type="entry name" value="Ribonuclease Inhibitor"/>
    <property type="match status" value="1"/>
</dbReference>
<accession>A0A1J1HYZ1</accession>
<dbReference type="Proteomes" id="UP000183832">
    <property type="component" value="Unassembled WGS sequence"/>
</dbReference>
<dbReference type="EMBL" id="CVRI01000020">
    <property type="protein sequence ID" value="CRK91337.1"/>
    <property type="molecule type" value="Genomic_DNA"/>
</dbReference>
<name>A0A1J1HYZ1_9DIPT</name>
<evidence type="ECO:0000313" key="3">
    <source>
        <dbReference type="Proteomes" id="UP000183832"/>
    </source>
</evidence>
<dbReference type="SMART" id="SM00256">
    <property type="entry name" value="FBOX"/>
    <property type="match status" value="1"/>
</dbReference>
<dbReference type="Gene3D" id="1.20.1280.50">
    <property type="match status" value="1"/>
</dbReference>
<keyword evidence="3" id="KW-1185">Reference proteome</keyword>
<feature type="domain" description="F-box" evidence="1">
    <location>
        <begin position="7"/>
        <end position="52"/>
    </location>
</feature>
<dbReference type="SUPFAM" id="SSF81383">
    <property type="entry name" value="F-box domain"/>
    <property type="match status" value="1"/>
</dbReference>
<protein>
    <submittedName>
        <fullName evidence="2">CLUMA_CG005011, isoform A</fullName>
    </submittedName>
</protein>
<reference evidence="2 3" key="1">
    <citation type="submission" date="2015-04" db="EMBL/GenBank/DDBJ databases">
        <authorList>
            <person name="Syromyatnikov M.Y."/>
            <person name="Popov V.N."/>
        </authorList>
    </citation>
    <scope>NUCLEOTIDE SEQUENCE [LARGE SCALE GENOMIC DNA]</scope>
</reference>
<gene>
    <name evidence="2" type="ORF">CLUMA_CG005011</name>
</gene>
<dbReference type="SUPFAM" id="SSF52047">
    <property type="entry name" value="RNI-like"/>
    <property type="match status" value="1"/>
</dbReference>
<organism evidence="2 3">
    <name type="scientific">Clunio marinus</name>
    <dbReference type="NCBI Taxonomy" id="568069"/>
    <lineage>
        <taxon>Eukaryota</taxon>
        <taxon>Metazoa</taxon>
        <taxon>Ecdysozoa</taxon>
        <taxon>Arthropoda</taxon>
        <taxon>Hexapoda</taxon>
        <taxon>Insecta</taxon>
        <taxon>Pterygota</taxon>
        <taxon>Neoptera</taxon>
        <taxon>Endopterygota</taxon>
        <taxon>Diptera</taxon>
        <taxon>Nematocera</taxon>
        <taxon>Chironomoidea</taxon>
        <taxon>Chironomidae</taxon>
        <taxon>Clunio</taxon>
    </lineage>
</organism>
<dbReference type="AlphaFoldDB" id="A0A1J1HYZ1"/>
<dbReference type="InterPro" id="IPR001810">
    <property type="entry name" value="F-box_dom"/>
</dbReference>
<dbReference type="Pfam" id="PF12937">
    <property type="entry name" value="F-box-like"/>
    <property type="match status" value="1"/>
</dbReference>
<dbReference type="InterPro" id="IPR032675">
    <property type="entry name" value="LRR_dom_sf"/>
</dbReference>
<dbReference type="OrthoDB" id="7777012at2759"/>
<dbReference type="PROSITE" id="PS50181">
    <property type="entry name" value="FBOX"/>
    <property type="match status" value="1"/>
</dbReference>
<evidence type="ECO:0000259" key="1">
    <source>
        <dbReference type="PROSITE" id="PS50181"/>
    </source>
</evidence>
<evidence type="ECO:0000313" key="2">
    <source>
        <dbReference type="EMBL" id="CRK91337.1"/>
    </source>
</evidence>
<dbReference type="InterPro" id="IPR036047">
    <property type="entry name" value="F-box-like_dom_sf"/>
</dbReference>
<sequence length="477" mass="55804">MEAINKEITVHHLPDEIVAKILSFLNVKSLKAAALTCKKWNEISSRMDWKLILKFGSKKEIEEPWVDVIFKSNRNFKSIRCVNYIEMRNIRLMKIFEKHGGRIQKLVMDSGEFRNFIIFCDILSFMPNLKEVSIMNSNTRGRFANNFFEDHLPHLQKLGRLKLVRSDFELMKYFKKTQINSFEICPKNHSKEHDVQIFLDFLTNQNNLKCLMLQYSGHFLVELFRIPIATVNIPFKLKELYLSPYYNYETLDHSNFMNFLEFHSDTVEKLEIGYSLPDFVFEFIFAKSRRLTSLTFFSGEFPNDLSLYERLEVNPNIKILDVSNVIDTSEDALKEFFKHVPNVEMLRAGYPTDLHIVSNVLTRLTHLELCEYSPNVNQIKSQSLQSITIGGLDVIPDWKEFAADNPNLLTSMKLHHLDLPVIRVDAKVCKALRENTKHMKSLRINKESFANCQESFTDMHNFQVKKCAMKLEITISN</sequence>
<dbReference type="CDD" id="cd09917">
    <property type="entry name" value="F-box_SF"/>
    <property type="match status" value="1"/>
</dbReference>
<proteinExistence type="predicted"/>